<accession>A0A1M6NI03</accession>
<dbReference type="EMBL" id="FRAG01000017">
    <property type="protein sequence ID" value="SHJ95283.1"/>
    <property type="molecule type" value="Genomic_DNA"/>
</dbReference>
<reference evidence="8" key="1">
    <citation type="submission" date="2016-11" db="EMBL/GenBank/DDBJ databases">
        <authorList>
            <person name="Varghese N."/>
            <person name="Submissions S."/>
        </authorList>
    </citation>
    <scope>NUCLEOTIDE SEQUENCE [LARGE SCALE GENOMIC DNA]</scope>
    <source>
        <strain evidence="8">DSM 15212 / CIP 107654 / DViRD3</strain>
    </source>
</reference>
<evidence type="ECO:0000256" key="5">
    <source>
        <dbReference type="NCBIfam" id="TIGR01378"/>
    </source>
</evidence>
<keyword evidence="3 7" id="KW-0418">Kinase</keyword>
<dbReference type="OrthoDB" id="9804377at2"/>
<name>A0A1M6NI03_PARC5</name>
<evidence type="ECO:0000256" key="1">
    <source>
        <dbReference type="ARBA" id="ARBA00022679"/>
    </source>
</evidence>
<feature type="domain" description="Thiamin pyrophosphokinase thiamin-binding" evidence="6">
    <location>
        <begin position="149"/>
        <end position="208"/>
    </location>
</feature>
<dbReference type="GO" id="GO:0006772">
    <property type="term" value="P:thiamine metabolic process"/>
    <property type="evidence" value="ECO:0007669"/>
    <property type="project" value="UniProtKB-UniRule"/>
</dbReference>
<dbReference type="NCBIfam" id="TIGR01378">
    <property type="entry name" value="thi_PPkinase"/>
    <property type="match status" value="1"/>
</dbReference>
<keyword evidence="8" id="KW-1185">Reference proteome</keyword>
<dbReference type="Gene3D" id="3.40.50.10240">
    <property type="entry name" value="Thiamin pyrophosphokinase, catalytic domain"/>
    <property type="match status" value="1"/>
</dbReference>
<dbReference type="AlphaFoldDB" id="A0A1M6NI03"/>
<dbReference type="InterPro" id="IPR006282">
    <property type="entry name" value="Thi_PPkinase"/>
</dbReference>
<evidence type="ECO:0000313" key="8">
    <source>
        <dbReference type="Proteomes" id="UP000184465"/>
    </source>
</evidence>
<evidence type="ECO:0000256" key="3">
    <source>
        <dbReference type="ARBA" id="ARBA00022777"/>
    </source>
</evidence>
<evidence type="ECO:0000256" key="2">
    <source>
        <dbReference type="ARBA" id="ARBA00022741"/>
    </source>
</evidence>
<dbReference type="Pfam" id="PF04265">
    <property type="entry name" value="TPK_B1_binding"/>
    <property type="match status" value="1"/>
</dbReference>
<dbReference type="InterPro" id="IPR036759">
    <property type="entry name" value="TPK_catalytic_sf"/>
</dbReference>
<dbReference type="InterPro" id="IPR036371">
    <property type="entry name" value="TPK_B1-bd_sf"/>
</dbReference>
<dbReference type="Proteomes" id="UP000184465">
    <property type="component" value="Unassembled WGS sequence"/>
</dbReference>
<dbReference type="PANTHER" id="PTHR41299">
    <property type="entry name" value="THIAMINE PYROPHOSPHOKINASE"/>
    <property type="match status" value="1"/>
</dbReference>
<dbReference type="InterPro" id="IPR053149">
    <property type="entry name" value="TPK"/>
</dbReference>
<evidence type="ECO:0000313" key="7">
    <source>
        <dbReference type="EMBL" id="SHJ95283.1"/>
    </source>
</evidence>
<dbReference type="EC" id="2.7.6.2" evidence="5"/>
<evidence type="ECO:0000259" key="6">
    <source>
        <dbReference type="SMART" id="SM00983"/>
    </source>
</evidence>
<dbReference type="SUPFAM" id="SSF63862">
    <property type="entry name" value="Thiamin pyrophosphokinase, substrate-binding domain"/>
    <property type="match status" value="1"/>
</dbReference>
<dbReference type="SMART" id="SM00983">
    <property type="entry name" value="TPK_B1_binding"/>
    <property type="match status" value="1"/>
</dbReference>
<dbReference type="GO" id="GO:0004788">
    <property type="term" value="F:thiamine diphosphokinase activity"/>
    <property type="evidence" value="ECO:0007669"/>
    <property type="project" value="UniProtKB-UniRule"/>
</dbReference>
<dbReference type="InterPro" id="IPR007373">
    <property type="entry name" value="Thiamin_PyroPKinase_B1-bd"/>
</dbReference>
<dbReference type="InterPro" id="IPR007371">
    <property type="entry name" value="TPK_catalytic"/>
</dbReference>
<dbReference type="STRING" id="1121301.SAMN02745912_01727"/>
<keyword evidence="2" id="KW-0547">Nucleotide-binding</keyword>
<keyword evidence="1" id="KW-0808">Transferase</keyword>
<evidence type="ECO:0000256" key="4">
    <source>
        <dbReference type="ARBA" id="ARBA00022840"/>
    </source>
</evidence>
<dbReference type="GO" id="GO:0005524">
    <property type="term" value="F:ATP binding"/>
    <property type="evidence" value="ECO:0007669"/>
    <property type="project" value="UniProtKB-KW"/>
</dbReference>
<dbReference type="PANTHER" id="PTHR41299:SF1">
    <property type="entry name" value="THIAMINE PYROPHOSPHOKINASE"/>
    <property type="match status" value="1"/>
</dbReference>
<dbReference type="GO" id="GO:0030975">
    <property type="term" value="F:thiamine binding"/>
    <property type="evidence" value="ECO:0007669"/>
    <property type="project" value="InterPro"/>
</dbReference>
<dbReference type="GO" id="GO:0016301">
    <property type="term" value="F:kinase activity"/>
    <property type="evidence" value="ECO:0007669"/>
    <property type="project" value="UniProtKB-KW"/>
</dbReference>
<keyword evidence="4" id="KW-0067">ATP-binding</keyword>
<protein>
    <recommendedName>
        <fullName evidence="5">Thiamine diphosphokinase</fullName>
        <ecNumber evidence="5">2.7.6.2</ecNumber>
    </recommendedName>
</protein>
<gene>
    <name evidence="7" type="ORF">SAMN02745912_01727</name>
</gene>
<proteinExistence type="predicted"/>
<organism evidence="7 8">
    <name type="scientific">Paramaledivibacter caminithermalis (strain DSM 15212 / CIP 107654 / DViRD3)</name>
    <name type="common">Clostridium caminithermale</name>
    <dbReference type="NCBI Taxonomy" id="1121301"/>
    <lineage>
        <taxon>Bacteria</taxon>
        <taxon>Bacillati</taxon>
        <taxon>Bacillota</taxon>
        <taxon>Clostridia</taxon>
        <taxon>Peptostreptococcales</taxon>
        <taxon>Caminicellaceae</taxon>
        <taxon>Paramaledivibacter</taxon>
    </lineage>
</organism>
<dbReference type="SUPFAM" id="SSF63999">
    <property type="entry name" value="Thiamin pyrophosphokinase, catalytic domain"/>
    <property type="match status" value="1"/>
</dbReference>
<dbReference type="GO" id="GO:0009229">
    <property type="term" value="P:thiamine diphosphate biosynthetic process"/>
    <property type="evidence" value="ECO:0007669"/>
    <property type="project" value="InterPro"/>
</dbReference>
<dbReference type="Pfam" id="PF04263">
    <property type="entry name" value="TPK_catalytic"/>
    <property type="match status" value="1"/>
</dbReference>
<sequence length="214" mass="24038">MRYIIVSNGRISDYSFYKNIFNTSDYIICADGGAKHLIEMNVIPNVIIGDLDSIDKEHKQIYIEKKVKFYKFPSDKDATDTELALDFALSNKPSEIILLGAIGSRMDHSIANITLLKKILDNGIRGKVINENNEIHMLNDEFNEIILYGEENDYISIIPLSYKVKGITILGAKFPLKDAEIPIGSSLGISNEFNNDGVRIKIKEGLLLVIKARD</sequence>
<dbReference type="CDD" id="cd07995">
    <property type="entry name" value="TPK"/>
    <property type="match status" value="1"/>
</dbReference>
<dbReference type="RefSeq" id="WP_073148945.1">
    <property type="nucleotide sequence ID" value="NZ_FRAG01000017.1"/>
</dbReference>